<keyword evidence="3" id="KW-1185">Reference proteome</keyword>
<evidence type="ECO:0000313" key="2">
    <source>
        <dbReference type="EMBL" id="VUZ54269.1"/>
    </source>
</evidence>
<sequence>MNLSKPNKNNNDYVKNVGEFQYEPTAGEVFATWHARNRDAYGNRMAGLPDEKRVTMLFPKFNKSNHHLYLAYLLPLSPKDSTFGRTIEKCEMFGDNIPLYNRHLSA</sequence>
<gene>
    <name evidence="2" type="ORF">WMSIL1_LOCUS12314</name>
</gene>
<proteinExistence type="predicted"/>
<dbReference type="Pfam" id="PF23309">
    <property type="entry name" value="DUF7083"/>
    <property type="match status" value="1"/>
</dbReference>
<dbReference type="Proteomes" id="UP000321570">
    <property type="component" value="Unassembled WGS sequence"/>
</dbReference>
<feature type="domain" description="DUF7083" evidence="1">
    <location>
        <begin position="12"/>
        <end position="94"/>
    </location>
</feature>
<reference evidence="2 3" key="1">
    <citation type="submission" date="2019-07" db="EMBL/GenBank/DDBJ databases">
        <authorList>
            <person name="Jastrzebski P J."/>
            <person name="Paukszto L."/>
            <person name="Jastrzebski P J."/>
        </authorList>
    </citation>
    <scope>NUCLEOTIDE SEQUENCE [LARGE SCALE GENOMIC DNA]</scope>
    <source>
        <strain evidence="2 3">WMS-il1</strain>
    </source>
</reference>
<accession>A0A564Z4P4</accession>
<dbReference type="InterPro" id="IPR055510">
    <property type="entry name" value="DUF7083"/>
</dbReference>
<protein>
    <recommendedName>
        <fullName evidence="1">DUF7083 domain-containing protein</fullName>
    </recommendedName>
</protein>
<evidence type="ECO:0000313" key="3">
    <source>
        <dbReference type="Proteomes" id="UP000321570"/>
    </source>
</evidence>
<dbReference type="EMBL" id="CABIJS010000611">
    <property type="protein sequence ID" value="VUZ54269.1"/>
    <property type="molecule type" value="Genomic_DNA"/>
</dbReference>
<dbReference type="AlphaFoldDB" id="A0A564Z4P4"/>
<name>A0A564Z4P4_HYMDI</name>
<organism evidence="2 3">
    <name type="scientific">Hymenolepis diminuta</name>
    <name type="common">Rat tapeworm</name>
    <dbReference type="NCBI Taxonomy" id="6216"/>
    <lineage>
        <taxon>Eukaryota</taxon>
        <taxon>Metazoa</taxon>
        <taxon>Spiralia</taxon>
        <taxon>Lophotrochozoa</taxon>
        <taxon>Platyhelminthes</taxon>
        <taxon>Cestoda</taxon>
        <taxon>Eucestoda</taxon>
        <taxon>Cyclophyllidea</taxon>
        <taxon>Hymenolepididae</taxon>
        <taxon>Hymenolepis</taxon>
    </lineage>
</organism>
<evidence type="ECO:0000259" key="1">
    <source>
        <dbReference type="Pfam" id="PF23309"/>
    </source>
</evidence>